<feature type="region of interest" description="Disordered" evidence="11">
    <location>
        <begin position="238"/>
        <end position="265"/>
    </location>
</feature>
<evidence type="ECO:0000256" key="1">
    <source>
        <dbReference type="ARBA" id="ARBA00004123"/>
    </source>
</evidence>
<evidence type="ECO:0000256" key="5">
    <source>
        <dbReference type="ARBA" id="ARBA00022771"/>
    </source>
</evidence>
<keyword evidence="13" id="KW-1185">Reference proteome</keyword>
<dbReference type="Pfam" id="PF01530">
    <property type="entry name" value="zf-C2HC"/>
    <property type="match status" value="4"/>
</dbReference>
<dbReference type="PANTHER" id="PTHR10816:SF15">
    <property type="entry name" value="MYELIN TRANSCRIPTION FACTOR 1-LIKE PROTEIN"/>
    <property type="match status" value="1"/>
</dbReference>
<evidence type="ECO:0000256" key="6">
    <source>
        <dbReference type="ARBA" id="ARBA00022833"/>
    </source>
</evidence>
<dbReference type="PROSITE" id="PS51802">
    <property type="entry name" value="ZF_CCHHC"/>
    <property type="match status" value="4"/>
</dbReference>
<evidence type="ECO:0000256" key="11">
    <source>
        <dbReference type="SAM" id="MobiDB-lite"/>
    </source>
</evidence>
<organism evidence="12 13">
    <name type="scientific">Pomacea canaliculata</name>
    <name type="common">Golden apple snail</name>
    <dbReference type="NCBI Taxonomy" id="400727"/>
    <lineage>
        <taxon>Eukaryota</taxon>
        <taxon>Metazoa</taxon>
        <taxon>Spiralia</taxon>
        <taxon>Lophotrochozoa</taxon>
        <taxon>Mollusca</taxon>
        <taxon>Gastropoda</taxon>
        <taxon>Caenogastropoda</taxon>
        <taxon>Architaenioglossa</taxon>
        <taxon>Ampullarioidea</taxon>
        <taxon>Ampullariidae</taxon>
        <taxon>Pomacea</taxon>
    </lineage>
</organism>
<keyword evidence="4" id="KW-0677">Repeat</keyword>
<dbReference type="Proteomes" id="UP000245119">
    <property type="component" value="Linkage Group LG10"/>
</dbReference>
<comment type="similarity">
    <text evidence="2">Belongs to the MYT1 family.</text>
</comment>
<dbReference type="SUPFAM" id="SSF103637">
    <property type="entry name" value="CCHHC domain"/>
    <property type="match status" value="4"/>
</dbReference>
<feature type="region of interest" description="Disordered" evidence="11">
    <location>
        <begin position="1"/>
        <end position="22"/>
    </location>
</feature>
<comment type="caution">
    <text evidence="12">The sequence shown here is derived from an EMBL/GenBank/DDBJ whole genome shotgun (WGS) entry which is preliminary data.</text>
</comment>
<dbReference type="PANTHER" id="PTHR10816">
    <property type="entry name" value="MYELIN TRANSCRIPTION FACTOR 1-RELATED"/>
    <property type="match status" value="1"/>
</dbReference>
<dbReference type="GO" id="GO:0008270">
    <property type="term" value="F:zinc ion binding"/>
    <property type="evidence" value="ECO:0007669"/>
    <property type="project" value="UniProtKB-KW"/>
</dbReference>
<dbReference type="STRING" id="400727.A0A2T7NQ19"/>
<proteinExistence type="inferred from homology"/>
<dbReference type="GO" id="GO:0000978">
    <property type="term" value="F:RNA polymerase II cis-regulatory region sequence-specific DNA binding"/>
    <property type="evidence" value="ECO:0007669"/>
    <property type="project" value="TreeGrafter"/>
</dbReference>
<keyword evidence="9" id="KW-0539">Nucleus</keyword>
<evidence type="ECO:0000256" key="9">
    <source>
        <dbReference type="ARBA" id="ARBA00023242"/>
    </source>
</evidence>
<comment type="subcellular location">
    <subcellularLocation>
        <location evidence="1">Nucleus</location>
    </subcellularLocation>
</comment>
<dbReference type="FunFam" id="4.10.320.30:FF:000001">
    <property type="entry name" value="Myelin transcription factor 1-like, a"/>
    <property type="match status" value="4"/>
</dbReference>
<keyword evidence="3" id="KW-0479">Metal-binding</keyword>
<evidence type="ECO:0000256" key="7">
    <source>
        <dbReference type="ARBA" id="ARBA00023015"/>
    </source>
</evidence>
<evidence type="ECO:0000313" key="12">
    <source>
        <dbReference type="EMBL" id="PVD23246.1"/>
    </source>
</evidence>
<accession>A0A2T7NQ19</accession>
<evidence type="ECO:0000313" key="13">
    <source>
        <dbReference type="Proteomes" id="UP000245119"/>
    </source>
</evidence>
<dbReference type="GO" id="GO:0007399">
    <property type="term" value="P:nervous system development"/>
    <property type="evidence" value="ECO:0007669"/>
    <property type="project" value="UniProtKB-KW"/>
</dbReference>
<dbReference type="InterPro" id="IPR002515">
    <property type="entry name" value="Znf_C2H2C"/>
</dbReference>
<dbReference type="GO" id="GO:0000981">
    <property type="term" value="F:DNA-binding transcription factor activity, RNA polymerase II-specific"/>
    <property type="evidence" value="ECO:0007669"/>
    <property type="project" value="TreeGrafter"/>
</dbReference>
<dbReference type="InterPro" id="IPR036060">
    <property type="entry name" value="Znf_C2H2C_sf"/>
</dbReference>
<dbReference type="Gene3D" id="4.10.320.30">
    <property type="match status" value="4"/>
</dbReference>
<evidence type="ECO:0000256" key="4">
    <source>
        <dbReference type="ARBA" id="ARBA00022737"/>
    </source>
</evidence>
<dbReference type="AlphaFoldDB" id="A0A2T7NQ19"/>
<sequence>MILTKQLELQDKNPVVSATTPRGNLAKELEKYNRPTMDVPAVSGQLHQSVHLTQPQLQPKVEVDASPTSAPSLSFADKPKPPRARDNAPERPNILSRRPRFKPRYSYIPTSSADLGLVGPSSAASQSSLASPACSIGSSSNSSCSSEMGSMLSQTVHHPPQQVLSQGCLSVSVSSPSPGDQIVSPLSTLPGALVIHGQGGGSLSIPQPLAKTLTNNSAIMNLASANAPNSLIPDSSGGGLCSFSGSPPSSPPHSPDTHSLLAKSQRSRDLIQCPTPGCDGSGHITGNYTSHRSLSGCPLADRATVQANQVEQKCPTPGCDGSGHVTGNYASHRSLSGCPRAAKMKKLMLRDGEKKDLEEPLRCPIPGCDGSGHITGKYLTHRSASGCPLANKQRLQRQLIAGIENQDPALARSVKLEGGICPTPGCDGSGHVNGSFLSHRSLSGCPRATSAMRRARLTPAELNNLQMKAQAGEDLFSEEDLMTLDAEIEQLRAANEAMEDEVGGLRMEVTELESSLDTYSNQVQSLESRDSSLNEYLAGLQSKLVHCLRTVPFSEAEQQELTEENLISFVSKIQQLYGPSRASETSSLFSAIKSALAEIEVN</sequence>
<feature type="region of interest" description="Disordered" evidence="11">
    <location>
        <begin position="56"/>
        <end position="106"/>
    </location>
</feature>
<dbReference type="EMBL" id="PZQS01000010">
    <property type="protein sequence ID" value="PVD23246.1"/>
    <property type="molecule type" value="Genomic_DNA"/>
</dbReference>
<dbReference type="Gene3D" id="1.20.5.340">
    <property type="match status" value="1"/>
</dbReference>
<feature type="coiled-coil region" evidence="10">
    <location>
        <begin position="481"/>
        <end position="529"/>
    </location>
</feature>
<dbReference type="GO" id="GO:0005634">
    <property type="term" value="C:nucleus"/>
    <property type="evidence" value="ECO:0007669"/>
    <property type="project" value="UniProtKB-SubCell"/>
</dbReference>
<evidence type="ECO:0000256" key="3">
    <source>
        <dbReference type="ARBA" id="ARBA00022723"/>
    </source>
</evidence>
<name>A0A2T7NQ19_POMCA</name>
<keyword evidence="6" id="KW-0862">Zinc</keyword>
<keyword evidence="7" id="KW-0805">Transcription regulation</keyword>
<keyword evidence="8" id="KW-0804">Transcription</keyword>
<evidence type="ECO:0000256" key="2">
    <source>
        <dbReference type="ARBA" id="ARBA00010194"/>
    </source>
</evidence>
<dbReference type="OrthoDB" id="10069059at2759"/>
<keyword evidence="10" id="KW-0175">Coiled coil</keyword>
<keyword evidence="5" id="KW-0863">Zinc-finger</keyword>
<evidence type="ECO:0000256" key="8">
    <source>
        <dbReference type="ARBA" id="ARBA00023163"/>
    </source>
</evidence>
<protein>
    <recommendedName>
        <fullName evidence="14">Myelin transcription factor 1 domain-containing protein</fullName>
    </recommendedName>
</protein>
<reference evidence="12 13" key="1">
    <citation type="submission" date="2018-04" db="EMBL/GenBank/DDBJ databases">
        <title>The genome of golden apple snail Pomacea canaliculata provides insight into stress tolerance and invasive adaptation.</title>
        <authorList>
            <person name="Liu C."/>
            <person name="Liu B."/>
            <person name="Ren Y."/>
            <person name="Zhang Y."/>
            <person name="Wang H."/>
            <person name="Li S."/>
            <person name="Jiang F."/>
            <person name="Yin L."/>
            <person name="Zhang G."/>
            <person name="Qian W."/>
            <person name="Fan W."/>
        </authorList>
    </citation>
    <scope>NUCLEOTIDE SEQUENCE [LARGE SCALE GENOMIC DNA]</scope>
    <source>
        <strain evidence="12">SZHN2017</strain>
        <tissue evidence="12">Muscle</tissue>
    </source>
</reference>
<gene>
    <name evidence="12" type="ORF">C0Q70_16510</name>
</gene>
<evidence type="ECO:0000256" key="10">
    <source>
        <dbReference type="SAM" id="Coils"/>
    </source>
</evidence>
<feature type="compositionally biased region" description="Basic and acidic residues" evidence="11">
    <location>
        <begin position="77"/>
        <end position="89"/>
    </location>
</feature>
<evidence type="ECO:0008006" key="14">
    <source>
        <dbReference type="Google" id="ProtNLM"/>
    </source>
</evidence>